<keyword evidence="7" id="KW-1185">Reference proteome</keyword>
<dbReference type="PANTHER" id="PTHR12544">
    <property type="entry name" value="GLUTAMINASE"/>
    <property type="match status" value="1"/>
</dbReference>
<dbReference type="InterPro" id="IPR015868">
    <property type="entry name" value="Glutaminase"/>
</dbReference>
<dbReference type="PANTHER" id="PTHR12544:SF29">
    <property type="entry name" value="GLUTAMINASE"/>
    <property type="match status" value="1"/>
</dbReference>
<evidence type="ECO:0000256" key="4">
    <source>
        <dbReference type="ARBA" id="ARBA00022801"/>
    </source>
</evidence>
<evidence type="ECO:0000256" key="2">
    <source>
        <dbReference type="ARBA" id="ARBA00011881"/>
    </source>
</evidence>
<evidence type="ECO:0000256" key="1">
    <source>
        <dbReference type="ARBA" id="ARBA00011076"/>
    </source>
</evidence>
<evidence type="ECO:0000313" key="6">
    <source>
        <dbReference type="EMBL" id="MDS3860647.1"/>
    </source>
</evidence>
<keyword evidence="4 6" id="KW-0378">Hydrolase</keyword>
<proteinExistence type="inferred from homology"/>
<comment type="similarity">
    <text evidence="1">Belongs to the glutaminase family.</text>
</comment>
<evidence type="ECO:0000256" key="5">
    <source>
        <dbReference type="ARBA" id="ARBA00049534"/>
    </source>
</evidence>
<comment type="catalytic activity">
    <reaction evidence="5">
        <text>L-glutamine + H2O = L-glutamate + NH4(+)</text>
        <dbReference type="Rhea" id="RHEA:15889"/>
        <dbReference type="ChEBI" id="CHEBI:15377"/>
        <dbReference type="ChEBI" id="CHEBI:28938"/>
        <dbReference type="ChEBI" id="CHEBI:29985"/>
        <dbReference type="ChEBI" id="CHEBI:58359"/>
        <dbReference type="EC" id="3.5.1.2"/>
    </reaction>
</comment>
<dbReference type="GO" id="GO:0006537">
    <property type="term" value="P:glutamate biosynthetic process"/>
    <property type="evidence" value="ECO:0007669"/>
    <property type="project" value="TreeGrafter"/>
</dbReference>
<organism evidence="6 7">
    <name type="scientific">Pseudocalidococcus azoricus BACA0444</name>
    <dbReference type="NCBI Taxonomy" id="2918990"/>
    <lineage>
        <taxon>Bacteria</taxon>
        <taxon>Bacillati</taxon>
        <taxon>Cyanobacteriota</taxon>
        <taxon>Cyanophyceae</taxon>
        <taxon>Acaryochloridales</taxon>
        <taxon>Thermosynechococcaceae</taxon>
        <taxon>Pseudocalidococcus</taxon>
        <taxon>Pseudocalidococcus azoricus</taxon>
    </lineage>
</organism>
<reference evidence="7" key="1">
    <citation type="submission" date="2023-07" db="EMBL/GenBank/DDBJ databases">
        <authorList>
            <person name="Luz R."/>
            <person name="Cordeiro R."/>
            <person name="Fonseca A."/>
            <person name="Goncalves V."/>
        </authorList>
    </citation>
    <scope>NUCLEOTIDE SEQUENCE [LARGE SCALE GENOMIC DNA]</scope>
    <source>
        <strain evidence="7">BACA0444</strain>
    </source>
</reference>
<dbReference type="RefSeq" id="WP_322877916.1">
    <property type="nucleotide sequence ID" value="NZ_JAVMIP010000005.1"/>
</dbReference>
<dbReference type="Gene3D" id="3.40.710.10">
    <property type="entry name" value="DD-peptidase/beta-lactamase superfamily"/>
    <property type="match status" value="1"/>
</dbReference>
<comment type="caution">
    <text evidence="6">The sequence shown here is derived from an EMBL/GenBank/DDBJ whole genome shotgun (WGS) entry which is preliminary data.</text>
</comment>
<sequence>MAITSRDRLNQLDLLQLERWAESVQGKKLSGKILERLPSDPQEATVAVASLDDHHLAWGTTGATFPLMSVVKPFLLLYLLETLGAEVVFQKVGMQPSDRPYNSVVELEIDQGWPRNPMINSGAICLASLLPGESATARCEAFRQWLNQVSGAQLVLDQQVLAQVNAHPNWQNRGITHLLNLAGHFEHPQLVLDSYNQICCLRTTVTDLAALGLVLAGKNPQIGPKHRQLVNGIMLTCGLYEDSAQMMAQIGLPMKSGVSGAMVAIIPQAGAIAVYSPLLDETGNSVWSLALLEEISQSLELSILG</sequence>
<dbReference type="GO" id="GO:0006543">
    <property type="term" value="P:L-glutamine catabolic process"/>
    <property type="evidence" value="ECO:0007669"/>
    <property type="project" value="TreeGrafter"/>
</dbReference>
<evidence type="ECO:0000256" key="3">
    <source>
        <dbReference type="ARBA" id="ARBA00012918"/>
    </source>
</evidence>
<evidence type="ECO:0000313" key="7">
    <source>
        <dbReference type="Proteomes" id="UP001268256"/>
    </source>
</evidence>
<dbReference type="Proteomes" id="UP001268256">
    <property type="component" value="Unassembled WGS sequence"/>
</dbReference>
<gene>
    <name evidence="6" type="ORF">RIF25_07460</name>
</gene>
<dbReference type="InterPro" id="IPR012338">
    <property type="entry name" value="Beta-lactam/transpept-like"/>
</dbReference>
<dbReference type="AlphaFoldDB" id="A0AAE4FSB1"/>
<accession>A0AAE4FSB1</accession>
<protein>
    <recommendedName>
        <fullName evidence="3">glutaminase</fullName>
        <ecNumber evidence="3">3.5.1.2</ecNumber>
    </recommendedName>
</protein>
<dbReference type="SUPFAM" id="SSF56601">
    <property type="entry name" value="beta-lactamase/transpeptidase-like"/>
    <property type="match status" value="1"/>
</dbReference>
<dbReference type="Pfam" id="PF04960">
    <property type="entry name" value="Glutaminase"/>
    <property type="match status" value="1"/>
</dbReference>
<comment type="subunit">
    <text evidence="2">Homotetramer.</text>
</comment>
<dbReference type="EMBL" id="JAVMIP010000005">
    <property type="protein sequence ID" value="MDS3860647.1"/>
    <property type="molecule type" value="Genomic_DNA"/>
</dbReference>
<name>A0AAE4FSB1_9CYAN</name>
<dbReference type="EC" id="3.5.1.2" evidence="3"/>
<dbReference type="GO" id="GO:0004359">
    <property type="term" value="F:glutaminase activity"/>
    <property type="evidence" value="ECO:0007669"/>
    <property type="project" value="UniProtKB-EC"/>
</dbReference>